<feature type="non-terminal residue" evidence="7">
    <location>
        <position position="1"/>
    </location>
</feature>
<dbReference type="Pfam" id="PF02662">
    <property type="entry name" value="FlpD"/>
    <property type="match status" value="1"/>
</dbReference>
<feature type="domain" description="F420-non-reducing hydrogenase iron-sulfur subunit D" evidence="6">
    <location>
        <begin position="2"/>
        <end position="53"/>
    </location>
</feature>
<feature type="compositionally biased region" description="Basic and acidic residues" evidence="5">
    <location>
        <begin position="59"/>
        <end position="77"/>
    </location>
</feature>
<evidence type="ECO:0000259" key="6">
    <source>
        <dbReference type="Pfam" id="PF02662"/>
    </source>
</evidence>
<keyword evidence="4" id="KW-0411">Iron-sulfur</keyword>
<dbReference type="GO" id="GO:0016491">
    <property type="term" value="F:oxidoreductase activity"/>
    <property type="evidence" value="ECO:0007669"/>
    <property type="project" value="UniProtKB-KW"/>
</dbReference>
<reference evidence="7" key="1">
    <citation type="journal article" date="2014" name="Front. Microbiol.">
        <title>High frequency of phylogenetically diverse reductive dehalogenase-homologous genes in deep subseafloor sedimentary metagenomes.</title>
        <authorList>
            <person name="Kawai M."/>
            <person name="Futagami T."/>
            <person name="Toyoda A."/>
            <person name="Takaki Y."/>
            <person name="Nishi S."/>
            <person name="Hori S."/>
            <person name="Arai W."/>
            <person name="Tsubouchi T."/>
            <person name="Morono Y."/>
            <person name="Uchiyama I."/>
            <person name="Ito T."/>
            <person name="Fujiyama A."/>
            <person name="Inagaki F."/>
            <person name="Takami H."/>
        </authorList>
    </citation>
    <scope>NUCLEOTIDE SEQUENCE</scope>
    <source>
        <strain evidence="7">Expedition CK06-06</strain>
    </source>
</reference>
<gene>
    <name evidence="7" type="ORF">S03H2_30121</name>
</gene>
<evidence type="ECO:0000256" key="4">
    <source>
        <dbReference type="ARBA" id="ARBA00023014"/>
    </source>
</evidence>
<evidence type="ECO:0000256" key="2">
    <source>
        <dbReference type="ARBA" id="ARBA00023002"/>
    </source>
</evidence>
<name>X1HIY8_9ZZZZ</name>
<proteinExistence type="predicted"/>
<sequence length="77" mass="8778">NLVAARNVKYTKEILKTTGVSPDRIQMFHCSAAEGQKFQEEVTRVSEIIENLGSNPIKESLRSEKNKKDSKEEQKKN</sequence>
<organism evidence="7">
    <name type="scientific">marine sediment metagenome</name>
    <dbReference type="NCBI Taxonomy" id="412755"/>
    <lineage>
        <taxon>unclassified sequences</taxon>
        <taxon>metagenomes</taxon>
        <taxon>ecological metagenomes</taxon>
    </lineage>
</organism>
<protein>
    <recommendedName>
        <fullName evidence="6">F420-non-reducing hydrogenase iron-sulfur subunit D domain-containing protein</fullName>
    </recommendedName>
</protein>
<evidence type="ECO:0000256" key="3">
    <source>
        <dbReference type="ARBA" id="ARBA00023004"/>
    </source>
</evidence>
<keyword evidence="1" id="KW-0479">Metal-binding</keyword>
<feature type="region of interest" description="Disordered" evidence="5">
    <location>
        <begin position="53"/>
        <end position="77"/>
    </location>
</feature>
<keyword evidence="2" id="KW-0560">Oxidoreductase</keyword>
<evidence type="ECO:0000313" key="7">
    <source>
        <dbReference type="EMBL" id="GAH53804.1"/>
    </source>
</evidence>
<dbReference type="GO" id="GO:0051536">
    <property type="term" value="F:iron-sulfur cluster binding"/>
    <property type="evidence" value="ECO:0007669"/>
    <property type="project" value="UniProtKB-KW"/>
</dbReference>
<keyword evidence="3" id="KW-0408">Iron</keyword>
<comment type="caution">
    <text evidence="7">The sequence shown here is derived from an EMBL/GenBank/DDBJ whole genome shotgun (WGS) entry which is preliminary data.</text>
</comment>
<dbReference type="EMBL" id="BARU01018211">
    <property type="protein sequence ID" value="GAH53804.1"/>
    <property type="molecule type" value="Genomic_DNA"/>
</dbReference>
<evidence type="ECO:0000256" key="1">
    <source>
        <dbReference type="ARBA" id="ARBA00022723"/>
    </source>
</evidence>
<dbReference type="InterPro" id="IPR003813">
    <property type="entry name" value="MvhD/FlpD"/>
</dbReference>
<dbReference type="AlphaFoldDB" id="X1HIY8"/>
<dbReference type="GO" id="GO:0046872">
    <property type="term" value="F:metal ion binding"/>
    <property type="evidence" value="ECO:0007669"/>
    <property type="project" value="UniProtKB-KW"/>
</dbReference>
<evidence type="ECO:0000256" key="5">
    <source>
        <dbReference type="SAM" id="MobiDB-lite"/>
    </source>
</evidence>
<accession>X1HIY8</accession>